<evidence type="ECO:0000313" key="1">
    <source>
        <dbReference type="EMBL" id="KAF2464704.1"/>
    </source>
</evidence>
<feature type="non-terminal residue" evidence="1">
    <location>
        <position position="187"/>
    </location>
</feature>
<dbReference type="EMBL" id="MU003534">
    <property type="protein sequence ID" value="KAF2464704.1"/>
    <property type="molecule type" value="Genomic_DNA"/>
</dbReference>
<accession>A0ACB6QCJ6</accession>
<gene>
    <name evidence="1" type="ORF">BDR25DRAFT_396584</name>
</gene>
<sequence length="187" mass="21309">MNATFFPLLAGARDRCCCFAQPSLSSPSSLNRLCPTPLYTPKQLRYASLDFFVPAFALSTTQPTHAFFFTRFCPDSRDMTFADSRLDFLFFAVATAPYQAHADHIRDPHRRLNFFSIQPSSKFACPRLTLVFCDRLNSARKHSTQPPKPHAPSPFVMNRTTKSLMRLIICFRPLSIFPSSFIAHQLH</sequence>
<proteinExistence type="predicted"/>
<comment type="caution">
    <text evidence="1">The sequence shown here is derived from an EMBL/GenBank/DDBJ whole genome shotgun (WGS) entry which is preliminary data.</text>
</comment>
<dbReference type="Proteomes" id="UP000799755">
    <property type="component" value="Unassembled WGS sequence"/>
</dbReference>
<name>A0ACB6QCJ6_9PLEO</name>
<organism evidence="1 2">
    <name type="scientific">Lindgomyces ingoldianus</name>
    <dbReference type="NCBI Taxonomy" id="673940"/>
    <lineage>
        <taxon>Eukaryota</taxon>
        <taxon>Fungi</taxon>
        <taxon>Dikarya</taxon>
        <taxon>Ascomycota</taxon>
        <taxon>Pezizomycotina</taxon>
        <taxon>Dothideomycetes</taxon>
        <taxon>Pleosporomycetidae</taxon>
        <taxon>Pleosporales</taxon>
        <taxon>Lindgomycetaceae</taxon>
        <taxon>Lindgomyces</taxon>
    </lineage>
</organism>
<keyword evidence="2" id="KW-1185">Reference proteome</keyword>
<reference evidence="1" key="1">
    <citation type="journal article" date="2020" name="Stud. Mycol.">
        <title>101 Dothideomycetes genomes: a test case for predicting lifestyles and emergence of pathogens.</title>
        <authorList>
            <person name="Haridas S."/>
            <person name="Albert R."/>
            <person name="Binder M."/>
            <person name="Bloem J."/>
            <person name="Labutti K."/>
            <person name="Salamov A."/>
            <person name="Andreopoulos B."/>
            <person name="Baker S."/>
            <person name="Barry K."/>
            <person name="Bills G."/>
            <person name="Bluhm B."/>
            <person name="Cannon C."/>
            <person name="Castanera R."/>
            <person name="Culley D."/>
            <person name="Daum C."/>
            <person name="Ezra D."/>
            <person name="Gonzalez J."/>
            <person name="Henrissat B."/>
            <person name="Kuo A."/>
            <person name="Liang C."/>
            <person name="Lipzen A."/>
            <person name="Lutzoni F."/>
            <person name="Magnuson J."/>
            <person name="Mondo S."/>
            <person name="Nolan M."/>
            <person name="Ohm R."/>
            <person name="Pangilinan J."/>
            <person name="Park H.-J."/>
            <person name="Ramirez L."/>
            <person name="Alfaro M."/>
            <person name="Sun H."/>
            <person name="Tritt A."/>
            <person name="Yoshinaga Y."/>
            <person name="Zwiers L.-H."/>
            <person name="Turgeon B."/>
            <person name="Goodwin S."/>
            <person name="Spatafora J."/>
            <person name="Crous P."/>
            <person name="Grigoriev I."/>
        </authorList>
    </citation>
    <scope>NUCLEOTIDE SEQUENCE</scope>
    <source>
        <strain evidence="1">ATCC 200398</strain>
    </source>
</reference>
<evidence type="ECO:0000313" key="2">
    <source>
        <dbReference type="Proteomes" id="UP000799755"/>
    </source>
</evidence>
<protein>
    <submittedName>
        <fullName evidence="1">Uncharacterized protein</fullName>
    </submittedName>
</protein>